<dbReference type="Pfam" id="PF05637">
    <property type="entry name" value="Glyco_transf_34"/>
    <property type="match status" value="1"/>
</dbReference>
<dbReference type="Proteomes" id="UP000799640">
    <property type="component" value="Unassembled WGS sequence"/>
</dbReference>
<evidence type="ECO:0000256" key="2">
    <source>
        <dbReference type="ARBA" id="ARBA00022676"/>
    </source>
</evidence>
<name>A0A6G1HP16_9PEZI</name>
<keyword evidence="2" id="KW-0328">Glycosyltransferase</keyword>
<accession>A0A6G1HP16</accession>
<evidence type="ECO:0000256" key="1">
    <source>
        <dbReference type="ARBA" id="ARBA00005664"/>
    </source>
</evidence>
<comment type="similarity">
    <text evidence="1">Belongs to the glycosyltransferase 34 family.</text>
</comment>
<dbReference type="Gene3D" id="3.90.550.10">
    <property type="entry name" value="Spore Coat Polysaccharide Biosynthesis Protein SpsA, Chain A"/>
    <property type="match status" value="1"/>
</dbReference>
<dbReference type="AlphaFoldDB" id="A0A6G1HP16"/>
<keyword evidence="3" id="KW-0808">Transferase</keyword>
<dbReference type="OrthoDB" id="205108at2759"/>
<sequence>MRLAVLVLLALIVFLQLRASGFGRHLSDDREVEVVVVPSLPGQVGIPAAVTAKGPKTKGYLNGFRPVNESRVAIITFTTEQKSYLHMSLRNHQRYANKHGYDFIVDFDQHAERGLMWHKFEMVERLIDGGQHDWIWWMDFDTLITNMTMKLTDVIADAIKETPDPDAIDWIFTPDCWELNAGSFITRASPRAKPFINATIAYHEANATYEQQLSEQDCIRDVIRGGVFANHVKFVSQATINAFPKEIKCWDQEKRPWRKGMFAIHFAGAWAHLEGEDDATGLLMRQYIDDVVGDDDP</sequence>
<keyword evidence="6" id="KW-1185">Reference proteome</keyword>
<feature type="chain" id="PRO_5026136658" description="Glycosyltransferase family 34 protein" evidence="4">
    <location>
        <begin position="24"/>
        <end position="297"/>
    </location>
</feature>
<reference evidence="5" key="1">
    <citation type="journal article" date="2020" name="Stud. Mycol.">
        <title>101 Dothideomycetes genomes: a test case for predicting lifestyles and emergence of pathogens.</title>
        <authorList>
            <person name="Haridas S."/>
            <person name="Albert R."/>
            <person name="Binder M."/>
            <person name="Bloem J."/>
            <person name="Labutti K."/>
            <person name="Salamov A."/>
            <person name="Andreopoulos B."/>
            <person name="Baker S."/>
            <person name="Barry K."/>
            <person name="Bills G."/>
            <person name="Bluhm B."/>
            <person name="Cannon C."/>
            <person name="Castanera R."/>
            <person name="Culley D."/>
            <person name="Daum C."/>
            <person name="Ezra D."/>
            <person name="Gonzalez J."/>
            <person name="Henrissat B."/>
            <person name="Kuo A."/>
            <person name="Liang C."/>
            <person name="Lipzen A."/>
            <person name="Lutzoni F."/>
            <person name="Magnuson J."/>
            <person name="Mondo S."/>
            <person name="Nolan M."/>
            <person name="Ohm R."/>
            <person name="Pangilinan J."/>
            <person name="Park H.-J."/>
            <person name="Ramirez L."/>
            <person name="Alfaro M."/>
            <person name="Sun H."/>
            <person name="Tritt A."/>
            <person name="Yoshinaga Y."/>
            <person name="Zwiers L.-H."/>
            <person name="Turgeon B."/>
            <person name="Goodwin S."/>
            <person name="Spatafora J."/>
            <person name="Crous P."/>
            <person name="Grigoriev I."/>
        </authorList>
    </citation>
    <scope>NUCLEOTIDE SEQUENCE</scope>
    <source>
        <strain evidence="5">CBS 262.69</strain>
    </source>
</reference>
<dbReference type="PANTHER" id="PTHR31306">
    <property type="entry name" value="ALPHA-1,6-MANNOSYLTRANSFERASE MNN11-RELATED"/>
    <property type="match status" value="1"/>
</dbReference>
<dbReference type="EMBL" id="ML996702">
    <property type="protein sequence ID" value="KAF2397760.1"/>
    <property type="molecule type" value="Genomic_DNA"/>
</dbReference>
<feature type="signal peptide" evidence="4">
    <location>
        <begin position="1"/>
        <end position="23"/>
    </location>
</feature>
<dbReference type="GO" id="GO:0006487">
    <property type="term" value="P:protein N-linked glycosylation"/>
    <property type="evidence" value="ECO:0007669"/>
    <property type="project" value="TreeGrafter"/>
</dbReference>
<dbReference type="InterPro" id="IPR029044">
    <property type="entry name" value="Nucleotide-diphossugar_trans"/>
</dbReference>
<keyword evidence="4" id="KW-0732">Signal</keyword>
<dbReference type="InterPro" id="IPR008630">
    <property type="entry name" value="Glyco_trans_34"/>
</dbReference>
<proteinExistence type="inferred from homology"/>
<dbReference type="GO" id="GO:0000139">
    <property type="term" value="C:Golgi membrane"/>
    <property type="evidence" value="ECO:0007669"/>
    <property type="project" value="TreeGrafter"/>
</dbReference>
<dbReference type="GO" id="GO:0016757">
    <property type="term" value="F:glycosyltransferase activity"/>
    <property type="evidence" value="ECO:0007669"/>
    <property type="project" value="UniProtKB-KW"/>
</dbReference>
<evidence type="ECO:0000256" key="3">
    <source>
        <dbReference type="ARBA" id="ARBA00022679"/>
    </source>
</evidence>
<organism evidence="5 6">
    <name type="scientific">Trichodelitschia bisporula</name>
    <dbReference type="NCBI Taxonomy" id="703511"/>
    <lineage>
        <taxon>Eukaryota</taxon>
        <taxon>Fungi</taxon>
        <taxon>Dikarya</taxon>
        <taxon>Ascomycota</taxon>
        <taxon>Pezizomycotina</taxon>
        <taxon>Dothideomycetes</taxon>
        <taxon>Dothideomycetes incertae sedis</taxon>
        <taxon>Phaeotrichales</taxon>
        <taxon>Phaeotrichaceae</taxon>
        <taxon>Trichodelitschia</taxon>
    </lineage>
</organism>
<evidence type="ECO:0000313" key="6">
    <source>
        <dbReference type="Proteomes" id="UP000799640"/>
    </source>
</evidence>
<dbReference type="PANTHER" id="PTHR31306:SF5">
    <property type="entry name" value="ALPHA-1,6-MANNOSYLTRANSFERASE MNN10-RELATED"/>
    <property type="match status" value="1"/>
</dbReference>
<evidence type="ECO:0008006" key="7">
    <source>
        <dbReference type="Google" id="ProtNLM"/>
    </source>
</evidence>
<evidence type="ECO:0000256" key="4">
    <source>
        <dbReference type="SAM" id="SignalP"/>
    </source>
</evidence>
<gene>
    <name evidence="5" type="ORF">EJ06DRAFT_481612</name>
</gene>
<evidence type="ECO:0000313" key="5">
    <source>
        <dbReference type="EMBL" id="KAF2397760.1"/>
    </source>
</evidence>
<protein>
    <recommendedName>
        <fullName evidence="7">Glycosyltransferase family 34 protein</fullName>
    </recommendedName>
</protein>